<keyword evidence="5" id="KW-1185">Reference proteome</keyword>
<feature type="chain" id="PRO_5046268222" description="Copper amine oxidase-like N-terminal domain-containing protein" evidence="2">
    <location>
        <begin position="22"/>
        <end position="247"/>
    </location>
</feature>
<dbReference type="Pfam" id="PF07833">
    <property type="entry name" value="Cu_amine_oxidN1"/>
    <property type="match status" value="1"/>
</dbReference>
<dbReference type="RefSeq" id="WP_209659174.1">
    <property type="nucleotide sequence ID" value="NZ_JAGGLI010000004.1"/>
</dbReference>
<feature type="compositionally biased region" description="Basic and acidic residues" evidence="1">
    <location>
        <begin position="44"/>
        <end position="56"/>
    </location>
</feature>
<evidence type="ECO:0000313" key="5">
    <source>
        <dbReference type="Proteomes" id="UP001314903"/>
    </source>
</evidence>
<reference evidence="4 5" key="1">
    <citation type="submission" date="2021-03" db="EMBL/GenBank/DDBJ databases">
        <title>Genomic Encyclopedia of Type Strains, Phase IV (KMG-IV): sequencing the most valuable type-strain genomes for metagenomic binning, comparative biology and taxonomic classification.</title>
        <authorList>
            <person name="Goeker M."/>
        </authorList>
    </citation>
    <scope>NUCLEOTIDE SEQUENCE [LARGE SCALE GENOMIC DNA]</scope>
    <source>
        <strain evidence="4 5">DSM 27512</strain>
    </source>
</reference>
<name>A0ABS4KGC1_9FIRM</name>
<keyword evidence="2" id="KW-0732">Signal</keyword>
<feature type="domain" description="Copper amine oxidase-like N-terminal" evidence="3">
    <location>
        <begin position="117"/>
        <end position="223"/>
    </location>
</feature>
<dbReference type="Proteomes" id="UP001314903">
    <property type="component" value="Unassembled WGS sequence"/>
</dbReference>
<dbReference type="SUPFAM" id="SSF55383">
    <property type="entry name" value="Copper amine oxidase, domain N"/>
    <property type="match status" value="1"/>
</dbReference>
<feature type="signal peptide" evidence="2">
    <location>
        <begin position="1"/>
        <end position="21"/>
    </location>
</feature>
<sequence>MRKILAFTILVSVLTTTISFASLDNQGNSKGNKNNAPGIQKKLNSQEDKLNQKDNSEDYISTEIESSEKSTKEETAIKVLSKKEIQEARRIQKKLLIEEFKKNKSDLKERKLEERIFVNGMNIKFEIPPVIKEGRTLIPVRAITESLGADVVWDSKTSTVTISKDDTVIILTLGSNIVLVNGEERELEISAQSINNRTFVPLKFISDILKVDVDYDLETGEIDIIDLDDNENIPGENPSDSDDETTE</sequence>
<evidence type="ECO:0000313" key="4">
    <source>
        <dbReference type="EMBL" id="MBP2026798.1"/>
    </source>
</evidence>
<comment type="caution">
    <text evidence="4">The sequence shown here is derived from an EMBL/GenBank/DDBJ whole genome shotgun (WGS) entry which is preliminary data.</text>
</comment>
<proteinExistence type="predicted"/>
<evidence type="ECO:0000256" key="1">
    <source>
        <dbReference type="SAM" id="MobiDB-lite"/>
    </source>
</evidence>
<evidence type="ECO:0000259" key="3">
    <source>
        <dbReference type="Pfam" id="PF07833"/>
    </source>
</evidence>
<accession>A0ABS4KGC1</accession>
<feature type="region of interest" description="Disordered" evidence="1">
    <location>
        <begin position="24"/>
        <end position="67"/>
    </location>
</feature>
<organism evidence="4 5">
    <name type="scientific">Acetoanaerobium pronyense</name>
    <dbReference type="NCBI Taxonomy" id="1482736"/>
    <lineage>
        <taxon>Bacteria</taxon>
        <taxon>Bacillati</taxon>
        <taxon>Bacillota</taxon>
        <taxon>Clostridia</taxon>
        <taxon>Peptostreptococcales</taxon>
        <taxon>Filifactoraceae</taxon>
        <taxon>Acetoanaerobium</taxon>
    </lineage>
</organism>
<dbReference type="InterPro" id="IPR012854">
    <property type="entry name" value="Cu_amine_oxidase-like_N"/>
</dbReference>
<dbReference type="EMBL" id="JAGGLI010000004">
    <property type="protein sequence ID" value="MBP2026798.1"/>
    <property type="molecule type" value="Genomic_DNA"/>
</dbReference>
<feature type="region of interest" description="Disordered" evidence="1">
    <location>
        <begin position="228"/>
        <end position="247"/>
    </location>
</feature>
<dbReference type="InterPro" id="IPR036582">
    <property type="entry name" value="Mao_N_sf"/>
</dbReference>
<gene>
    <name evidence="4" type="ORF">J2Z35_000589</name>
</gene>
<evidence type="ECO:0000256" key="2">
    <source>
        <dbReference type="SAM" id="SignalP"/>
    </source>
</evidence>
<protein>
    <recommendedName>
        <fullName evidence="3">Copper amine oxidase-like N-terminal domain-containing protein</fullName>
    </recommendedName>
</protein>
<dbReference type="Gene3D" id="3.30.457.10">
    <property type="entry name" value="Copper amine oxidase-like, N-terminal domain"/>
    <property type="match status" value="1"/>
</dbReference>
<feature type="compositionally biased region" description="Polar residues" evidence="1">
    <location>
        <begin position="24"/>
        <end position="37"/>
    </location>
</feature>